<dbReference type="InterPro" id="IPR014729">
    <property type="entry name" value="Rossmann-like_a/b/a_fold"/>
</dbReference>
<name>A0A2N3YLJ3_9MICO</name>
<dbReference type="InterPro" id="IPR006015">
    <property type="entry name" value="Universal_stress_UspA"/>
</dbReference>
<evidence type="ECO:0000313" key="3">
    <source>
        <dbReference type="EMBL" id="PKW27723.1"/>
    </source>
</evidence>
<evidence type="ECO:0000313" key="4">
    <source>
        <dbReference type="Proteomes" id="UP000233781"/>
    </source>
</evidence>
<dbReference type="RefSeq" id="WP_101396104.1">
    <property type="nucleotide sequence ID" value="NZ_PJNE01000001.1"/>
</dbReference>
<dbReference type="EMBL" id="PJNE01000001">
    <property type="protein sequence ID" value="PKW27723.1"/>
    <property type="molecule type" value="Genomic_DNA"/>
</dbReference>
<dbReference type="InterPro" id="IPR006016">
    <property type="entry name" value="UspA"/>
</dbReference>
<dbReference type="PANTHER" id="PTHR46268:SF6">
    <property type="entry name" value="UNIVERSAL STRESS PROTEIN UP12"/>
    <property type="match status" value="1"/>
</dbReference>
<comment type="similarity">
    <text evidence="1">Belongs to the universal stress protein A family.</text>
</comment>
<gene>
    <name evidence="3" type="ORF">ATL31_2574</name>
</gene>
<dbReference type="SUPFAM" id="SSF52402">
    <property type="entry name" value="Adenine nucleotide alpha hydrolases-like"/>
    <property type="match status" value="1"/>
</dbReference>
<dbReference type="AlphaFoldDB" id="A0A2N3YLJ3"/>
<dbReference type="CDD" id="cd00293">
    <property type="entry name" value="USP-like"/>
    <property type="match status" value="1"/>
</dbReference>
<dbReference type="Pfam" id="PF00582">
    <property type="entry name" value="Usp"/>
    <property type="match status" value="1"/>
</dbReference>
<dbReference type="PRINTS" id="PR01438">
    <property type="entry name" value="UNVRSLSTRESS"/>
</dbReference>
<keyword evidence="4" id="KW-1185">Reference proteome</keyword>
<reference evidence="3 4" key="1">
    <citation type="submission" date="2017-12" db="EMBL/GenBank/DDBJ databases">
        <title>Sequencing the genomes of 1000 Actinobacteria strains.</title>
        <authorList>
            <person name="Klenk H.-P."/>
        </authorList>
    </citation>
    <scope>NUCLEOTIDE SEQUENCE [LARGE SCALE GENOMIC DNA]</scope>
    <source>
        <strain evidence="3 4">DSM 12806</strain>
    </source>
</reference>
<dbReference type="PANTHER" id="PTHR46268">
    <property type="entry name" value="STRESS RESPONSE PROTEIN NHAX"/>
    <property type="match status" value="1"/>
</dbReference>
<feature type="domain" description="UspA" evidence="2">
    <location>
        <begin position="2"/>
        <end position="128"/>
    </location>
</feature>
<dbReference type="OrthoDB" id="5419113at2"/>
<dbReference type="Proteomes" id="UP000233781">
    <property type="component" value="Unassembled WGS sequence"/>
</dbReference>
<comment type="caution">
    <text evidence="3">The sequence shown here is derived from an EMBL/GenBank/DDBJ whole genome shotgun (WGS) entry which is preliminary data.</text>
</comment>
<proteinExistence type="inferred from homology"/>
<evidence type="ECO:0000256" key="1">
    <source>
        <dbReference type="ARBA" id="ARBA00008791"/>
    </source>
</evidence>
<organism evidence="3 4">
    <name type="scientific">Phycicoccus duodecadis</name>
    <dbReference type="NCBI Taxonomy" id="173053"/>
    <lineage>
        <taxon>Bacteria</taxon>
        <taxon>Bacillati</taxon>
        <taxon>Actinomycetota</taxon>
        <taxon>Actinomycetes</taxon>
        <taxon>Micrococcales</taxon>
        <taxon>Intrasporangiaceae</taxon>
        <taxon>Phycicoccus</taxon>
    </lineage>
</organism>
<sequence length="132" mass="13668">MTVLVGYVPSPLGEAALAAGVEEARRRGERLVVLNMSRDDVLVDARRAPADDLARVQRDVADLGVDAEVVQVEEGGDPAAAIVAAASERSASVLVIGLRHRSAVGKLILGSVAQRVLLDAPCPVLAVKAAAR</sequence>
<accession>A0A2N3YLJ3</accession>
<protein>
    <submittedName>
        <fullName evidence="3">Nucleotide-binding universal stress UspA family protein</fullName>
    </submittedName>
</protein>
<evidence type="ECO:0000259" key="2">
    <source>
        <dbReference type="Pfam" id="PF00582"/>
    </source>
</evidence>
<dbReference type="Gene3D" id="3.40.50.620">
    <property type="entry name" value="HUPs"/>
    <property type="match status" value="1"/>
</dbReference>